<sequence>MWIYIKNVDLIQSQSEEAVAKVVICDTKRVQGWEQLEKTGIKVVPFLTYKEILELAGQSSLMADLSVLPHLDGNGNGDDILFITQSSGTLRTFLYADCTVLTPKLSWGANELASIIIQCGVTNIVLYPTFVDDILEKAKTSLFLAETLRTLRNITFTGGPLGSRAFENAKEMVRVWVNGSRSNNGISTGGQGIMSPKLVVLPTSPDCPVPALRDPIDGKYHTKDLFEIMGDGYVSHGSTANSFILENTALCDAKYIEDRISYLCHDLLSSFVVLGRNRPAPALLVEPKVEVDNTTITTFRSTLLTRLPLNSFKTEKGAVVRSKAEVMFKEMLDKLYVGDLIGKDIRKDELFIFSSLRPGVHTYGS</sequence>
<gene>
    <name evidence="1" type="ORF">Clacol_003314</name>
</gene>
<accession>A0AAV5A389</accession>
<dbReference type="SUPFAM" id="SSF56801">
    <property type="entry name" value="Acetyl-CoA synthetase-like"/>
    <property type="match status" value="1"/>
</dbReference>
<comment type="caution">
    <text evidence="1">The sequence shown here is derived from an EMBL/GenBank/DDBJ whole genome shotgun (WGS) entry which is preliminary data.</text>
</comment>
<proteinExistence type="predicted"/>
<protein>
    <submittedName>
        <fullName evidence="1">Uncharacterized protein</fullName>
    </submittedName>
</protein>
<dbReference type="AlphaFoldDB" id="A0AAV5A389"/>
<reference evidence="1" key="1">
    <citation type="submission" date="2021-10" db="EMBL/GenBank/DDBJ databases">
        <title>De novo Genome Assembly of Clathrus columnatus (Basidiomycota, Fungi) Using Illumina and Nanopore Sequence Data.</title>
        <authorList>
            <person name="Ogiso-Tanaka E."/>
            <person name="Itagaki H."/>
            <person name="Hosoya T."/>
            <person name="Hosaka K."/>
        </authorList>
    </citation>
    <scope>NUCLEOTIDE SEQUENCE</scope>
    <source>
        <strain evidence="1">MO-923</strain>
    </source>
</reference>
<name>A0AAV5A389_9AGAM</name>
<keyword evidence="2" id="KW-1185">Reference proteome</keyword>
<evidence type="ECO:0000313" key="2">
    <source>
        <dbReference type="Proteomes" id="UP001050691"/>
    </source>
</evidence>
<organism evidence="1 2">
    <name type="scientific">Clathrus columnatus</name>
    <dbReference type="NCBI Taxonomy" id="1419009"/>
    <lineage>
        <taxon>Eukaryota</taxon>
        <taxon>Fungi</taxon>
        <taxon>Dikarya</taxon>
        <taxon>Basidiomycota</taxon>
        <taxon>Agaricomycotina</taxon>
        <taxon>Agaricomycetes</taxon>
        <taxon>Phallomycetidae</taxon>
        <taxon>Phallales</taxon>
        <taxon>Clathraceae</taxon>
        <taxon>Clathrus</taxon>
    </lineage>
</organism>
<evidence type="ECO:0000313" key="1">
    <source>
        <dbReference type="EMBL" id="GJJ09092.1"/>
    </source>
</evidence>
<dbReference type="Proteomes" id="UP001050691">
    <property type="component" value="Unassembled WGS sequence"/>
</dbReference>
<dbReference type="EMBL" id="BPWL01000004">
    <property type="protein sequence ID" value="GJJ09092.1"/>
    <property type="molecule type" value="Genomic_DNA"/>
</dbReference>